<proteinExistence type="predicted"/>
<evidence type="ECO:0000313" key="1">
    <source>
        <dbReference type="EMBL" id="DAD24000.1"/>
    </source>
</evidence>
<dbReference type="EMBL" id="DUZY01000001">
    <property type="protein sequence ID" value="DAD24000.1"/>
    <property type="molecule type" value="Genomic_DNA"/>
</dbReference>
<reference evidence="1 2" key="1">
    <citation type="journal article" date="2020" name="Mol. Biol. Evol.">
        <title>Distinct Expression and Methylation Patterns for Genes with Different Fates following a Single Whole-Genome Duplication in Flowering Plants.</title>
        <authorList>
            <person name="Shi T."/>
            <person name="Rahmani R.S."/>
            <person name="Gugger P.F."/>
            <person name="Wang M."/>
            <person name="Li H."/>
            <person name="Zhang Y."/>
            <person name="Li Z."/>
            <person name="Wang Q."/>
            <person name="Van de Peer Y."/>
            <person name="Marchal K."/>
            <person name="Chen J."/>
        </authorList>
    </citation>
    <scope>NUCLEOTIDE SEQUENCE [LARGE SCALE GENOMIC DNA]</scope>
    <source>
        <tissue evidence="1">Leaf</tissue>
    </source>
</reference>
<accession>A0A822XUE9</accession>
<organism evidence="1 2">
    <name type="scientific">Nelumbo nucifera</name>
    <name type="common">Sacred lotus</name>
    <dbReference type="NCBI Taxonomy" id="4432"/>
    <lineage>
        <taxon>Eukaryota</taxon>
        <taxon>Viridiplantae</taxon>
        <taxon>Streptophyta</taxon>
        <taxon>Embryophyta</taxon>
        <taxon>Tracheophyta</taxon>
        <taxon>Spermatophyta</taxon>
        <taxon>Magnoliopsida</taxon>
        <taxon>Proteales</taxon>
        <taxon>Nelumbonaceae</taxon>
        <taxon>Nelumbo</taxon>
    </lineage>
</organism>
<name>A0A822XUE9_NELNU</name>
<gene>
    <name evidence="1" type="ORF">HUJ06_025463</name>
</gene>
<comment type="caution">
    <text evidence="1">The sequence shown here is derived from an EMBL/GenBank/DDBJ whole genome shotgun (WGS) entry which is preliminary data.</text>
</comment>
<dbReference type="Proteomes" id="UP000607653">
    <property type="component" value="Unassembled WGS sequence"/>
</dbReference>
<protein>
    <submittedName>
        <fullName evidence="1">Uncharacterized protein</fullName>
    </submittedName>
</protein>
<evidence type="ECO:0000313" key="2">
    <source>
        <dbReference type="Proteomes" id="UP000607653"/>
    </source>
</evidence>
<sequence>MSSGYEAVFVDQYSTISVAFAVQHIPRSAVFSEFFVVLMAVRIARNLNFLSLVILSNSIEVVNVLLGRSPGAKLELRTLVRDIRTKTGNDGFIVFIFPEPKIEQPISWQVANAPSLGCGPLWVVPFLLKLLSSELCNSNLIVVAPLI</sequence>
<dbReference type="AlphaFoldDB" id="A0A822XUE9"/>
<keyword evidence="2" id="KW-1185">Reference proteome</keyword>